<sequence length="563" mass="63324">MPRRTRRTCVAEANSRSLTDRFPAEVLTEVFASLQDQLLKEFTGRKRLQWIGVTHVSRRWRSIALGCARLWGDIQSGDPAIREWLKRARGTALFVELKIGTMRDESTFNMVLRKLSQIQTLTIELSPTMRPQTYSSLWPKVLSLLSSSAPMLESFCLEDPIYRQRPPVELFGGITPRLRLWDVDGFVPNFSSPVLNNLTTLSICNPYSQLDPGLTLSALARMPLLETLALEGAFLSTLVTGVSCVPANAPAPRLVNLTNFTFTGINFDFDIDFLAHLSLNVDTLIMFVSHIHRPDLSAFSRFVQAHNRARGGPAPIRVLQLYGRDRGFKLLTSNDSLQSEQSFSGFRVEGPWAEDQFPISWGEELLQLPLANLEYFGTDCALGRKAWEALSTECMHIYLLSLDGTTVAFEFFTCLLHDYIRQRPVLTKKYAEKSSQKDRKFTEVESAVTLPESYRWDNAAFSRLRAINLRHIDFEECGDATAGRLVDCLATAFRARADWSNSFVEEVLIRDCLNLEPAMVDTLRESVTVHLDDVEFPRRGGNLDNGSQVGGQVGQDVDNNGAV</sequence>
<dbReference type="Proteomes" id="UP000308600">
    <property type="component" value="Unassembled WGS sequence"/>
</dbReference>
<organism evidence="1 2">
    <name type="scientific">Pluteus cervinus</name>
    <dbReference type="NCBI Taxonomy" id="181527"/>
    <lineage>
        <taxon>Eukaryota</taxon>
        <taxon>Fungi</taxon>
        <taxon>Dikarya</taxon>
        <taxon>Basidiomycota</taxon>
        <taxon>Agaricomycotina</taxon>
        <taxon>Agaricomycetes</taxon>
        <taxon>Agaricomycetidae</taxon>
        <taxon>Agaricales</taxon>
        <taxon>Pluteineae</taxon>
        <taxon>Pluteaceae</taxon>
        <taxon>Pluteus</taxon>
    </lineage>
</organism>
<evidence type="ECO:0000313" key="1">
    <source>
        <dbReference type="EMBL" id="TFK68547.1"/>
    </source>
</evidence>
<gene>
    <name evidence="1" type="ORF">BDN72DRAFT_675056</name>
</gene>
<protein>
    <submittedName>
        <fullName evidence="1">Uncharacterized protein</fullName>
    </submittedName>
</protein>
<keyword evidence="2" id="KW-1185">Reference proteome</keyword>
<accession>A0ACD3ASF0</accession>
<evidence type="ECO:0000313" key="2">
    <source>
        <dbReference type="Proteomes" id="UP000308600"/>
    </source>
</evidence>
<proteinExistence type="predicted"/>
<name>A0ACD3ASF0_9AGAR</name>
<reference evidence="1 2" key="1">
    <citation type="journal article" date="2019" name="Nat. Ecol. Evol.">
        <title>Megaphylogeny resolves global patterns of mushroom evolution.</title>
        <authorList>
            <person name="Varga T."/>
            <person name="Krizsan K."/>
            <person name="Foldi C."/>
            <person name="Dima B."/>
            <person name="Sanchez-Garcia M."/>
            <person name="Sanchez-Ramirez S."/>
            <person name="Szollosi G.J."/>
            <person name="Szarkandi J.G."/>
            <person name="Papp V."/>
            <person name="Albert L."/>
            <person name="Andreopoulos W."/>
            <person name="Angelini C."/>
            <person name="Antonin V."/>
            <person name="Barry K.W."/>
            <person name="Bougher N.L."/>
            <person name="Buchanan P."/>
            <person name="Buyck B."/>
            <person name="Bense V."/>
            <person name="Catcheside P."/>
            <person name="Chovatia M."/>
            <person name="Cooper J."/>
            <person name="Damon W."/>
            <person name="Desjardin D."/>
            <person name="Finy P."/>
            <person name="Geml J."/>
            <person name="Haridas S."/>
            <person name="Hughes K."/>
            <person name="Justo A."/>
            <person name="Karasinski D."/>
            <person name="Kautmanova I."/>
            <person name="Kiss B."/>
            <person name="Kocsube S."/>
            <person name="Kotiranta H."/>
            <person name="LaButti K.M."/>
            <person name="Lechner B.E."/>
            <person name="Liimatainen K."/>
            <person name="Lipzen A."/>
            <person name="Lukacs Z."/>
            <person name="Mihaltcheva S."/>
            <person name="Morgado L.N."/>
            <person name="Niskanen T."/>
            <person name="Noordeloos M.E."/>
            <person name="Ohm R.A."/>
            <person name="Ortiz-Santana B."/>
            <person name="Ovrebo C."/>
            <person name="Racz N."/>
            <person name="Riley R."/>
            <person name="Savchenko A."/>
            <person name="Shiryaev A."/>
            <person name="Soop K."/>
            <person name="Spirin V."/>
            <person name="Szebenyi C."/>
            <person name="Tomsovsky M."/>
            <person name="Tulloss R.E."/>
            <person name="Uehling J."/>
            <person name="Grigoriev I.V."/>
            <person name="Vagvolgyi C."/>
            <person name="Papp T."/>
            <person name="Martin F.M."/>
            <person name="Miettinen O."/>
            <person name="Hibbett D.S."/>
            <person name="Nagy L.G."/>
        </authorList>
    </citation>
    <scope>NUCLEOTIDE SEQUENCE [LARGE SCALE GENOMIC DNA]</scope>
    <source>
        <strain evidence="1 2">NL-1719</strain>
    </source>
</reference>
<dbReference type="EMBL" id="ML208349">
    <property type="protein sequence ID" value="TFK68547.1"/>
    <property type="molecule type" value="Genomic_DNA"/>
</dbReference>